<dbReference type="InterPro" id="IPR006140">
    <property type="entry name" value="D-isomer_DH_NAD-bd"/>
</dbReference>
<evidence type="ECO:0000256" key="1">
    <source>
        <dbReference type="ARBA" id="ARBA00005854"/>
    </source>
</evidence>
<dbReference type="EMBL" id="PIPL01000001">
    <property type="protein sequence ID" value="RUO26273.1"/>
    <property type="molecule type" value="Genomic_DNA"/>
</dbReference>
<name>A0A432W834_9GAMM</name>
<evidence type="ECO:0000259" key="5">
    <source>
        <dbReference type="Pfam" id="PF00389"/>
    </source>
</evidence>
<sequence length="332" mass="36658">MQVGLKRARSVPNILLSNFYSDTVLRVVDDLLPKGFNLLKLEEPGKAGILKKAAQADYLLVGGRTRIDEDILNAATRLKMIQRSGVGLDSIDLDGLRERDIPLYVNAGVNARSVAEHSVMLMLGILRNVHLADHKTRSGQWVKHDLGMQCHDLYQKTVGLIGMGSIGQYVAKMLQGFDVNVIYSKRTQLPTKKEKELNVSFCAFDELLRRSDIVSLHCPLTPDTRELIGEEAIGLMKKGAYLVNTARGGMVNETALIQALETNHLGGAALDVFCMEPLESDSPLLATNKLLLTPHMGGITIETFSSMISAAFDNIVMFEREMFTCIDEKKVV</sequence>
<dbReference type="GO" id="GO:0005829">
    <property type="term" value="C:cytosol"/>
    <property type="evidence" value="ECO:0007669"/>
    <property type="project" value="TreeGrafter"/>
</dbReference>
<gene>
    <name evidence="7" type="ORF">CWE09_06040</name>
</gene>
<dbReference type="GO" id="GO:0030267">
    <property type="term" value="F:glyoxylate reductase (NADPH) activity"/>
    <property type="evidence" value="ECO:0007669"/>
    <property type="project" value="TreeGrafter"/>
</dbReference>
<dbReference type="InterPro" id="IPR036291">
    <property type="entry name" value="NAD(P)-bd_dom_sf"/>
</dbReference>
<dbReference type="OrthoDB" id="9805416at2"/>
<dbReference type="PANTHER" id="PTHR10996:SF178">
    <property type="entry name" value="2-HYDROXYACID DEHYDROGENASE YGL185C-RELATED"/>
    <property type="match status" value="1"/>
</dbReference>
<accession>A0A432W834</accession>
<evidence type="ECO:0000256" key="3">
    <source>
        <dbReference type="ARBA" id="ARBA00023027"/>
    </source>
</evidence>
<organism evidence="7 8">
    <name type="scientific">Aliidiomarina minuta</name>
    <dbReference type="NCBI Taxonomy" id="880057"/>
    <lineage>
        <taxon>Bacteria</taxon>
        <taxon>Pseudomonadati</taxon>
        <taxon>Pseudomonadota</taxon>
        <taxon>Gammaproteobacteria</taxon>
        <taxon>Alteromonadales</taxon>
        <taxon>Idiomarinaceae</taxon>
        <taxon>Aliidiomarina</taxon>
    </lineage>
</organism>
<keyword evidence="2 4" id="KW-0560">Oxidoreductase</keyword>
<dbReference type="GO" id="GO:0051287">
    <property type="term" value="F:NAD binding"/>
    <property type="evidence" value="ECO:0007669"/>
    <property type="project" value="InterPro"/>
</dbReference>
<protein>
    <submittedName>
        <fullName evidence="7">Hydroxyacid dehydrogenase</fullName>
    </submittedName>
</protein>
<dbReference type="CDD" id="cd12175">
    <property type="entry name" value="2-Hacid_dh_11"/>
    <property type="match status" value="1"/>
</dbReference>
<evidence type="ECO:0000313" key="7">
    <source>
        <dbReference type="EMBL" id="RUO26273.1"/>
    </source>
</evidence>
<feature type="domain" description="D-isomer specific 2-hydroxyacid dehydrogenase catalytic" evidence="5">
    <location>
        <begin position="45"/>
        <end position="319"/>
    </location>
</feature>
<evidence type="ECO:0000256" key="2">
    <source>
        <dbReference type="ARBA" id="ARBA00023002"/>
    </source>
</evidence>
<evidence type="ECO:0000313" key="8">
    <source>
        <dbReference type="Proteomes" id="UP000288293"/>
    </source>
</evidence>
<dbReference type="FunFam" id="3.40.50.720:FF:000203">
    <property type="entry name" value="D-3-phosphoglycerate dehydrogenase (SerA)"/>
    <property type="match status" value="1"/>
</dbReference>
<dbReference type="PROSITE" id="PS00670">
    <property type="entry name" value="D_2_HYDROXYACID_DH_2"/>
    <property type="match status" value="1"/>
</dbReference>
<dbReference type="InterPro" id="IPR006139">
    <property type="entry name" value="D-isomer_2_OHA_DH_cat_dom"/>
</dbReference>
<keyword evidence="3" id="KW-0520">NAD</keyword>
<proteinExistence type="inferred from homology"/>
<dbReference type="PANTHER" id="PTHR10996">
    <property type="entry name" value="2-HYDROXYACID DEHYDROGENASE-RELATED"/>
    <property type="match status" value="1"/>
</dbReference>
<dbReference type="SUPFAM" id="SSF51735">
    <property type="entry name" value="NAD(P)-binding Rossmann-fold domains"/>
    <property type="match status" value="1"/>
</dbReference>
<evidence type="ECO:0000259" key="6">
    <source>
        <dbReference type="Pfam" id="PF02826"/>
    </source>
</evidence>
<reference evidence="7 8" key="1">
    <citation type="journal article" date="2011" name="Front. Microbiol.">
        <title>Genomic signatures of strain selection and enhancement in Bacillus atrophaeus var. globigii, a historical biowarfare simulant.</title>
        <authorList>
            <person name="Gibbons H.S."/>
            <person name="Broomall S.M."/>
            <person name="McNew L.A."/>
            <person name="Daligault H."/>
            <person name="Chapman C."/>
            <person name="Bruce D."/>
            <person name="Karavis M."/>
            <person name="Krepps M."/>
            <person name="McGregor P.A."/>
            <person name="Hong C."/>
            <person name="Park K.H."/>
            <person name="Akmal A."/>
            <person name="Feldman A."/>
            <person name="Lin J.S."/>
            <person name="Chang W.E."/>
            <person name="Higgs B.W."/>
            <person name="Demirev P."/>
            <person name="Lindquist J."/>
            <person name="Liem A."/>
            <person name="Fochler E."/>
            <person name="Read T.D."/>
            <person name="Tapia R."/>
            <person name="Johnson S."/>
            <person name="Bishop-Lilly K.A."/>
            <person name="Detter C."/>
            <person name="Han C."/>
            <person name="Sozhamannan S."/>
            <person name="Rosenzweig C.N."/>
            <person name="Skowronski E.W."/>
        </authorList>
    </citation>
    <scope>NUCLEOTIDE SEQUENCE [LARGE SCALE GENOMIC DNA]</scope>
    <source>
        <strain evidence="7 8">MLST1</strain>
    </source>
</reference>
<dbReference type="Gene3D" id="3.40.50.720">
    <property type="entry name" value="NAD(P)-binding Rossmann-like Domain"/>
    <property type="match status" value="2"/>
</dbReference>
<keyword evidence="8" id="KW-1185">Reference proteome</keyword>
<comment type="caution">
    <text evidence="7">The sequence shown here is derived from an EMBL/GenBank/DDBJ whole genome shotgun (WGS) entry which is preliminary data.</text>
</comment>
<dbReference type="AlphaFoldDB" id="A0A432W834"/>
<comment type="similarity">
    <text evidence="1 4">Belongs to the D-isomer specific 2-hydroxyacid dehydrogenase family.</text>
</comment>
<dbReference type="Proteomes" id="UP000288293">
    <property type="component" value="Unassembled WGS sequence"/>
</dbReference>
<dbReference type="GO" id="GO:0016618">
    <property type="term" value="F:hydroxypyruvate reductase [NAD(P)H] activity"/>
    <property type="evidence" value="ECO:0007669"/>
    <property type="project" value="TreeGrafter"/>
</dbReference>
<dbReference type="InterPro" id="IPR050223">
    <property type="entry name" value="D-isomer_2-hydroxyacid_DH"/>
</dbReference>
<dbReference type="InterPro" id="IPR029753">
    <property type="entry name" value="D-isomer_DH_CS"/>
</dbReference>
<dbReference type="SUPFAM" id="SSF52283">
    <property type="entry name" value="Formate/glycerate dehydrogenase catalytic domain-like"/>
    <property type="match status" value="1"/>
</dbReference>
<dbReference type="Pfam" id="PF02826">
    <property type="entry name" value="2-Hacid_dh_C"/>
    <property type="match status" value="1"/>
</dbReference>
<dbReference type="RefSeq" id="WP_126803086.1">
    <property type="nucleotide sequence ID" value="NZ_PIPL01000001.1"/>
</dbReference>
<evidence type="ECO:0000256" key="4">
    <source>
        <dbReference type="RuleBase" id="RU003719"/>
    </source>
</evidence>
<feature type="domain" description="D-isomer specific 2-hydroxyacid dehydrogenase NAD-binding" evidence="6">
    <location>
        <begin position="119"/>
        <end position="297"/>
    </location>
</feature>
<dbReference type="Pfam" id="PF00389">
    <property type="entry name" value="2-Hacid_dh"/>
    <property type="match status" value="1"/>
</dbReference>